<organism evidence="2 3">
    <name type="scientific">Strongyloides papillosus</name>
    <name type="common">Intestinal threadworm</name>
    <dbReference type="NCBI Taxonomy" id="174720"/>
    <lineage>
        <taxon>Eukaryota</taxon>
        <taxon>Metazoa</taxon>
        <taxon>Ecdysozoa</taxon>
        <taxon>Nematoda</taxon>
        <taxon>Chromadorea</taxon>
        <taxon>Rhabditida</taxon>
        <taxon>Tylenchina</taxon>
        <taxon>Panagrolaimomorpha</taxon>
        <taxon>Strongyloidoidea</taxon>
        <taxon>Strongyloididae</taxon>
        <taxon>Strongyloides</taxon>
    </lineage>
</organism>
<accession>A0A0N5C2J6</accession>
<evidence type="ECO:0000256" key="1">
    <source>
        <dbReference type="SAM" id="SignalP"/>
    </source>
</evidence>
<protein>
    <submittedName>
        <fullName evidence="3">Uncharacterized protein</fullName>
    </submittedName>
</protein>
<dbReference type="AlphaFoldDB" id="A0A0N5C2J6"/>
<keyword evidence="1" id="KW-0732">Signal</keyword>
<dbReference type="Proteomes" id="UP000046392">
    <property type="component" value="Unplaced"/>
</dbReference>
<evidence type="ECO:0000313" key="3">
    <source>
        <dbReference type="WBParaSite" id="SPAL_0001220400.1"/>
    </source>
</evidence>
<sequence length="284" mass="33063">MMDKLLISLFLLLNVITFSHSTTNPTKNVIKDVLKGIDTTTKDPEMVKFLEQLEGLSEFSNQPLVMGDNNEYEAKKSMVTERILKNIDMIKYLINENEKKLLPYLSQNFDKPIEQKDVVDIKPQWNGEDFLVQKLGEIEKIIVEGKKLSEKHKSLFEEESYGKLDIPRYKPKLAGEDLIIQGIRELTYLLTLPKSQRNGDDSLKKKLSDIAKFLSDDLRKRYAEYFKDKKVVEKFRKLSKKIRDMLQKKRIEKKGNIIIADRKSEQTFTSTTTIPPNIKVTRKC</sequence>
<name>A0A0N5C2J6_STREA</name>
<proteinExistence type="predicted"/>
<reference evidence="3" key="1">
    <citation type="submission" date="2017-02" db="UniProtKB">
        <authorList>
            <consortium name="WormBaseParasite"/>
        </authorList>
    </citation>
    <scope>IDENTIFICATION</scope>
</reference>
<evidence type="ECO:0000313" key="2">
    <source>
        <dbReference type="Proteomes" id="UP000046392"/>
    </source>
</evidence>
<dbReference type="WBParaSite" id="SPAL_0001220400.1">
    <property type="protein sequence ID" value="SPAL_0001220400.1"/>
    <property type="gene ID" value="SPAL_0001220400"/>
</dbReference>
<keyword evidence="2" id="KW-1185">Reference proteome</keyword>
<feature type="chain" id="PRO_5005895286" evidence="1">
    <location>
        <begin position="22"/>
        <end position="284"/>
    </location>
</feature>
<feature type="signal peptide" evidence="1">
    <location>
        <begin position="1"/>
        <end position="21"/>
    </location>
</feature>